<dbReference type="GO" id="GO:0016020">
    <property type="term" value="C:membrane"/>
    <property type="evidence" value="ECO:0007669"/>
    <property type="project" value="UniProtKB-SubCell"/>
</dbReference>
<dbReference type="PANTHER" id="PTHR43791">
    <property type="entry name" value="PERMEASE-RELATED"/>
    <property type="match status" value="1"/>
</dbReference>
<evidence type="ECO:0000256" key="1">
    <source>
        <dbReference type="ARBA" id="ARBA00004141"/>
    </source>
</evidence>
<gene>
    <name evidence="7" type="ORF">AWB78_04300</name>
</gene>
<feature type="transmembrane region" description="Helical" evidence="6">
    <location>
        <begin position="118"/>
        <end position="140"/>
    </location>
</feature>
<feature type="transmembrane region" description="Helical" evidence="6">
    <location>
        <begin position="152"/>
        <end position="172"/>
    </location>
</feature>
<dbReference type="Proteomes" id="UP000071859">
    <property type="component" value="Unassembled WGS sequence"/>
</dbReference>
<evidence type="ECO:0000313" key="7">
    <source>
        <dbReference type="EMBL" id="SAK85102.1"/>
    </source>
</evidence>
<keyword evidence="3 6" id="KW-0812">Transmembrane</keyword>
<dbReference type="EMBL" id="FCOX02000023">
    <property type="protein sequence ID" value="SAK85102.1"/>
    <property type="molecule type" value="Genomic_DNA"/>
</dbReference>
<dbReference type="Pfam" id="PF07690">
    <property type="entry name" value="MFS_1"/>
    <property type="match status" value="1"/>
</dbReference>
<dbReference type="SUPFAM" id="SSF103473">
    <property type="entry name" value="MFS general substrate transporter"/>
    <property type="match status" value="1"/>
</dbReference>
<keyword evidence="4 6" id="KW-1133">Transmembrane helix</keyword>
<evidence type="ECO:0000256" key="4">
    <source>
        <dbReference type="ARBA" id="ARBA00022989"/>
    </source>
</evidence>
<comment type="subcellular location">
    <subcellularLocation>
        <location evidence="1">Membrane</location>
        <topology evidence="1">Multi-pass membrane protein</topology>
    </subcellularLocation>
</comment>
<feature type="transmembrane region" description="Helical" evidence="6">
    <location>
        <begin position="27"/>
        <end position="48"/>
    </location>
</feature>
<keyword evidence="2" id="KW-0813">Transport</keyword>
<keyword evidence="5 6" id="KW-0472">Membrane</keyword>
<comment type="caution">
    <text evidence="7">The sequence shown here is derived from an EMBL/GenBank/DDBJ whole genome shotgun (WGS) entry which is preliminary data.</text>
</comment>
<name>A0A158CRV8_9BURK</name>
<feature type="transmembrane region" description="Helical" evidence="6">
    <location>
        <begin position="60"/>
        <end position="81"/>
    </location>
</feature>
<dbReference type="Gene3D" id="1.20.1250.20">
    <property type="entry name" value="MFS general substrate transporter like domains"/>
    <property type="match status" value="1"/>
</dbReference>
<evidence type="ECO:0000256" key="3">
    <source>
        <dbReference type="ARBA" id="ARBA00022692"/>
    </source>
</evidence>
<keyword evidence="8" id="KW-1185">Reference proteome</keyword>
<dbReference type="PANTHER" id="PTHR43791:SF36">
    <property type="entry name" value="TRANSPORTER, PUTATIVE (AFU_ORTHOLOGUE AFUA_6G08340)-RELATED"/>
    <property type="match status" value="1"/>
</dbReference>
<protein>
    <submittedName>
        <fullName evidence="7">Major facilitator transporter</fullName>
    </submittedName>
</protein>
<evidence type="ECO:0000256" key="5">
    <source>
        <dbReference type="ARBA" id="ARBA00023136"/>
    </source>
</evidence>
<dbReference type="InterPro" id="IPR036259">
    <property type="entry name" value="MFS_trans_sf"/>
</dbReference>
<sequence>MKSVCSRPNSTSSGHHSFAQVARDPRVYLMTVPYFCFISGIYAVSFWLPSIIKAAGAKDMMQIGLYSAIPYVVAAITMLVIGRSSDRRCDRRYHSGVPALVSSLALALATFFGGDLAISLNCMTIASAMMWSAYTVFWAMPSEHLKGDAASGGIALINTIGLIGGFLSPTIIGWAQSATGSLHAGLYVMVALLAIGALVLIAMRPARAE</sequence>
<accession>A0A158CRV8</accession>
<reference evidence="7" key="1">
    <citation type="submission" date="2016-01" db="EMBL/GenBank/DDBJ databases">
        <authorList>
            <person name="Peeters C."/>
        </authorList>
    </citation>
    <scope>NUCLEOTIDE SEQUENCE</scope>
    <source>
        <strain evidence="7">LMG 29321</strain>
    </source>
</reference>
<dbReference type="InterPro" id="IPR011701">
    <property type="entry name" value="MFS"/>
</dbReference>
<feature type="transmembrane region" description="Helical" evidence="6">
    <location>
        <begin position="184"/>
        <end position="203"/>
    </location>
</feature>
<evidence type="ECO:0000256" key="6">
    <source>
        <dbReference type="SAM" id="Phobius"/>
    </source>
</evidence>
<feature type="transmembrane region" description="Helical" evidence="6">
    <location>
        <begin position="93"/>
        <end position="112"/>
    </location>
</feature>
<dbReference type="GO" id="GO:0022857">
    <property type="term" value="F:transmembrane transporter activity"/>
    <property type="evidence" value="ECO:0007669"/>
    <property type="project" value="InterPro"/>
</dbReference>
<evidence type="ECO:0000313" key="8">
    <source>
        <dbReference type="Proteomes" id="UP000071859"/>
    </source>
</evidence>
<proteinExistence type="predicted"/>
<organism evidence="7 8">
    <name type="scientific">Caballeronia calidae</name>
    <dbReference type="NCBI Taxonomy" id="1777139"/>
    <lineage>
        <taxon>Bacteria</taxon>
        <taxon>Pseudomonadati</taxon>
        <taxon>Pseudomonadota</taxon>
        <taxon>Betaproteobacteria</taxon>
        <taxon>Burkholderiales</taxon>
        <taxon>Burkholderiaceae</taxon>
        <taxon>Caballeronia</taxon>
    </lineage>
</organism>
<evidence type="ECO:0000256" key="2">
    <source>
        <dbReference type="ARBA" id="ARBA00022448"/>
    </source>
</evidence>
<dbReference type="AlphaFoldDB" id="A0A158CRV8"/>